<reference evidence="3 4" key="1">
    <citation type="submission" date="2021-08" db="EMBL/GenBank/DDBJ databases">
        <title>Draft Genome Sequence of Phanerochaete sordida strain YK-624.</title>
        <authorList>
            <person name="Mori T."/>
            <person name="Dohra H."/>
            <person name="Suzuki T."/>
            <person name="Kawagishi H."/>
            <person name="Hirai H."/>
        </authorList>
    </citation>
    <scope>NUCLEOTIDE SEQUENCE [LARGE SCALE GENOMIC DNA]</scope>
    <source>
        <strain evidence="3 4">YK-624</strain>
    </source>
</reference>
<sequence>MLDLIFCLPVLVGCQTKVKPEGDTAPRICPRCNNAAVYPAKSRMWFELCFVPLVPMKSKRVWICPICQWQLPIQPGWQPPVVGEQQYYPQQQQAFMSPQAFQPGYAPAYPPQAGYQSPQPTPGHKQM</sequence>
<keyword evidence="4" id="KW-1185">Reference proteome</keyword>
<proteinExistence type="predicted"/>
<evidence type="ECO:0000256" key="2">
    <source>
        <dbReference type="SAM" id="SignalP"/>
    </source>
</evidence>
<evidence type="ECO:0000313" key="4">
    <source>
        <dbReference type="Proteomes" id="UP000703269"/>
    </source>
</evidence>
<name>A0A9P3LD43_9APHY</name>
<feature type="chain" id="PRO_5040292626" description="Zinc-ribbon 15 domain-containing protein" evidence="2">
    <location>
        <begin position="17"/>
        <end position="127"/>
    </location>
</feature>
<dbReference type="PANTHER" id="PTHR28139:SF1">
    <property type="entry name" value="UPF0768 PROTEIN YBL029C-A"/>
    <property type="match status" value="1"/>
</dbReference>
<feature type="signal peptide" evidence="2">
    <location>
        <begin position="1"/>
        <end position="16"/>
    </location>
</feature>
<gene>
    <name evidence="3" type="ORF">PsYK624_070090</name>
</gene>
<evidence type="ECO:0008006" key="5">
    <source>
        <dbReference type="Google" id="ProtNLM"/>
    </source>
</evidence>
<dbReference type="AlphaFoldDB" id="A0A9P3LD43"/>
<organism evidence="3 4">
    <name type="scientific">Phanerochaete sordida</name>
    <dbReference type="NCBI Taxonomy" id="48140"/>
    <lineage>
        <taxon>Eukaryota</taxon>
        <taxon>Fungi</taxon>
        <taxon>Dikarya</taxon>
        <taxon>Basidiomycota</taxon>
        <taxon>Agaricomycotina</taxon>
        <taxon>Agaricomycetes</taxon>
        <taxon>Polyporales</taxon>
        <taxon>Phanerochaetaceae</taxon>
        <taxon>Phanerochaete</taxon>
    </lineage>
</organism>
<feature type="region of interest" description="Disordered" evidence="1">
    <location>
        <begin position="101"/>
        <end position="127"/>
    </location>
</feature>
<dbReference type="OrthoDB" id="5545479at2759"/>
<dbReference type="PANTHER" id="PTHR28139">
    <property type="entry name" value="UPF0768 PROTEIN YBL029C-A"/>
    <property type="match status" value="1"/>
</dbReference>
<dbReference type="EMBL" id="BPQB01000018">
    <property type="protein sequence ID" value="GJE90865.1"/>
    <property type="molecule type" value="Genomic_DNA"/>
</dbReference>
<accession>A0A9P3LD43</accession>
<comment type="caution">
    <text evidence="3">The sequence shown here is derived from an EMBL/GenBank/DDBJ whole genome shotgun (WGS) entry which is preliminary data.</text>
</comment>
<protein>
    <recommendedName>
        <fullName evidence="5">Zinc-ribbon 15 domain-containing protein</fullName>
    </recommendedName>
</protein>
<evidence type="ECO:0000313" key="3">
    <source>
        <dbReference type="EMBL" id="GJE90865.1"/>
    </source>
</evidence>
<dbReference type="Proteomes" id="UP000703269">
    <property type="component" value="Unassembled WGS sequence"/>
</dbReference>
<feature type="compositionally biased region" description="Low complexity" evidence="1">
    <location>
        <begin position="101"/>
        <end position="118"/>
    </location>
</feature>
<keyword evidence="2" id="KW-0732">Signal</keyword>
<evidence type="ECO:0000256" key="1">
    <source>
        <dbReference type="SAM" id="MobiDB-lite"/>
    </source>
</evidence>